<name>A0ACC0W0Q0_9STRA</name>
<accession>A0ACC0W0Q0</accession>
<reference evidence="1 2" key="1">
    <citation type="journal article" date="2022" name="bioRxiv">
        <title>The genome of the oomycete Peronosclerospora sorghi, a cosmopolitan pathogen of maize and sorghum, is inflated with dispersed pseudogenes.</title>
        <authorList>
            <person name="Fletcher K."/>
            <person name="Martin F."/>
            <person name="Isakeit T."/>
            <person name="Cavanaugh K."/>
            <person name="Magill C."/>
            <person name="Michelmore R."/>
        </authorList>
    </citation>
    <scope>NUCLEOTIDE SEQUENCE [LARGE SCALE GENOMIC DNA]</scope>
    <source>
        <strain evidence="1">P6</strain>
    </source>
</reference>
<organism evidence="1 2">
    <name type="scientific">Peronosclerospora sorghi</name>
    <dbReference type="NCBI Taxonomy" id="230839"/>
    <lineage>
        <taxon>Eukaryota</taxon>
        <taxon>Sar</taxon>
        <taxon>Stramenopiles</taxon>
        <taxon>Oomycota</taxon>
        <taxon>Peronosporomycetes</taxon>
        <taxon>Peronosporales</taxon>
        <taxon>Peronosporaceae</taxon>
        <taxon>Peronosclerospora</taxon>
    </lineage>
</organism>
<gene>
    <name evidence="1" type="ORF">PsorP6_009703</name>
</gene>
<keyword evidence="2" id="KW-1185">Reference proteome</keyword>
<comment type="caution">
    <text evidence="1">The sequence shown here is derived from an EMBL/GenBank/DDBJ whole genome shotgun (WGS) entry which is preliminary data.</text>
</comment>
<evidence type="ECO:0000313" key="2">
    <source>
        <dbReference type="Proteomes" id="UP001163321"/>
    </source>
</evidence>
<sequence>MCGKATIEDSSSSYYADPGVENFKLHLGTTALIVLTEDFALRLIQVGKFWLSYDLRLHLHTRAAFSGCALCADESEKRPVCHRSINISIGQVKLEADRRLELLFALLETLTYDSTLNDAKDEAEDDSASEKKVTGTDSSQENASLRHRGRRERKRSLLRRFAEESLRTTIVKRVLVQGLMIVDVPVDIHAGEVEVEKENLCGNSFVVARFDLCLCQL</sequence>
<dbReference type="EMBL" id="CM047584">
    <property type="protein sequence ID" value="KAI9911553.1"/>
    <property type="molecule type" value="Genomic_DNA"/>
</dbReference>
<protein>
    <submittedName>
        <fullName evidence="1">Uncharacterized protein</fullName>
    </submittedName>
</protein>
<evidence type="ECO:0000313" key="1">
    <source>
        <dbReference type="EMBL" id="KAI9911553.1"/>
    </source>
</evidence>
<proteinExistence type="predicted"/>
<dbReference type="Proteomes" id="UP001163321">
    <property type="component" value="Chromosome 5"/>
</dbReference>